<comment type="caution">
    <text evidence="1">The sequence shown here is derived from an EMBL/GenBank/DDBJ whole genome shotgun (WGS) entry which is preliminary data.</text>
</comment>
<evidence type="ECO:0000313" key="1">
    <source>
        <dbReference type="EMBL" id="KAI9635434.1"/>
    </source>
</evidence>
<dbReference type="EMBL" id="JAKWFO010000005">
    <property type="protein sequence ID" value="KAI9635434.1"/>
    <property type="molecule type" value="Genomic_DNA"/>
</dbReference>
<dbReference type="Proteomes" id="UP001164286">
    <property type="component" value="Unassembled WGS sequence"/>
</dbReference>
<name>A0AA38H9L9_9TREE</name>
<reference evidence="1" key="1">
    <citation type="journal article" date="2022" name="G3 (Bethesda)">
        <title>High quality genome of the basidiomycete yeast Dioszegia hungarica PDD-24b-2 isolated from cloud water.</title>
        <authorList>
            <person name="Jarrige D."/>
            <person name="Haridas S."/>
            <person name="Bleykasten-Grosshans C."/>
            <person name="Joly M."/>
            <person name="Nadalig T."/>
            <person name="Sancelme M."/>
            <person name="Vuilleumier S."/>
            <person name="Grigoriev I.V."/>
            <person name="Amato P."/>
            <person name="Bringel F."/>
        </authorList>
    </citation>
    <scope>NUCLEOTIDE SEQUENCE</scope>
    <source>
        <strain evidence="1">PDD-24b-2</strain>
    </source>
</reference>
<sequence length="315" mass="34304">MSYAPPPPALGISQPAVSVFEGAFLAAVNGSELAKDFQTRITEINPRYGSSGGLKALLFGITLTPRSLSSNARAPVTMSTAHTVFQSPDQHVRLISVFRSATKGVRADHTSAVMLNAIIDALMRCDDGEDAAQGTRSLCVAVPIASLRGTEEFFMTQEQATLAKQRADWRGTDWVAIEARKNSDRVHHVNDIASALHHTFGPQLPSEHSFVMTRITQLEDNIDVYVEERTGDGLDTVTVAEGAATFSRISPSKLRRAAEFISGVRGSAAERDLFNTQWRPSLQTHLESVLADDRSDRSTNPEAPEERGFLVKIPC</sequence>
<proteinExistence type="predicted"/>
<evidence type="ECO:0000313" key="2">
    <source>
        <dbReference type="Proteomes" id="UP001164286"/>
    </source>
</evidence>
<dbReference type="AlphaFoldDB" id="A0AA38H9L9"/>
<gene>
    <name evidence="1" type="ORF">MKK02DRAFT_44123</name>
</gene>
<keyword evidence="2" id="KW-1185">Reference proteome</keyword>
<dbReference type="GeneID" id="77731988"/>
<organism evidence="1 2">
    <name type="scientific">Dioszegia hungarica</name>
    <dbReference type="NCBI Taxonomy" id="4972"/>
    <lineage>
        <taxon>Eukaryota</taxon>
        <taxon>Fungi</taxon>
        <taxon>Dikarya</taxon>
        <taxon>Basidiomycota</taxon>
        <taxon>Agaricomycotina</taxon>
        <taxon>Tremellomycetes</taxon>
        <taxon>Tremellales</taxon>
        <taxon>Bulleribasidiaceae</taxon>
        <taxon>Dioszegia</taxon>
    </lineage>
</organism>
<accession>A0AA38H9L9</accession>
<protein>
    <submittedName>
        <fullName evidence="1">Uncharacterized protein</fullName>
    </submittedName>
</protein>
<dbReference type="RefSeq" id="XP_052945211.1">
    <property type="nucleotide sequence ID" value="XM_053092783.1"/>
</dbReference>